<evidence type="ECO:0000313" key="5">
    <source>
        <dbReference type="Proteomes" id="UP000003160"/>
    </source>
</evidence>
<proteinExistence type="predicted"/>
<feature type="domain" description="SusE outer membrane protein" evidence="2">
    <location>
        <begin position="28"/>
        <end position="120"/>
    </location>
</feature>
<evidence type="ECO:0000259" key="2">
    <source>
        <dbReference type="Pfam" id="PF14292"/>
    </source>
</evidence>
<protein>
    <submittedName>
        <fullName evidence="4">Uncharacterized protein</fullName>
    </submittedName>
</protein>
<feature type="domain" description="Outer membrane protein SusF/SusE-like C-terminal" evidence="3">
    <location>
        <begin position="175"/>
        <end position="265"/>
    </location>
</feature>
<dbReference type="EMBL" id="ACKS01000025">
    <property type="protein sequence ID" value="EFA45037.1"/>
    <property type="molecule type" value="Genomic_DNA"/>
</dbReference>
<dbReference type="GO" id="GO:2001070">
    <property type="term" value="F:starch binding"/>
    <property type="evidence" value="ECO:0007669"/>
    <property type="project" value="InterPro"/>
</dbReference>
<organism evidence="4 5">
    <name type="scientific">Hallella bergensis DSM 17361</name>
    <dbReference type="NCBI Taxonomy" id="585502"/>
    <lineage>
        <taxon>Bacteria</taxon>
        <taxon>Pseudomonadati</taxon>
        <taxon>Bacteroidota</taxon>
        <taxon>Bacteroidia</taxon>
        <taxon>Bacteroidales</taxon>
        <taxon>Prevotellaceae</taxon>
        <taxon>Hallella</taxon>
    </lineage>
</organism>
<dbReference type="Gene3D" id="2.60.40.3610">
    <property type="match status" value="1"/>
</dbReference>
<evidence type="ECO:0000259" key="3">
    <source>
        <dbReference type="Pfam" id="PF16411"/>
    </source>
</evidence>
<reference evidence="4 5" key="1">
    <citation type="submission" date="2009-10" db="EMBL/GenBank/DDBJ databases">
        <authorList>
            <person name="Qin X."/>
            <person name="Bachman B."/>
            <person name="Battles P."/>
            <person name="Bell A."/>
            <person name="Bess C."/>
            <person name="Bickham C."/>
            <person name="Chaboub L."/>
            <person name="Chen D."/>
            <person name="Coyle M."/>
            <person name="Deiros D.R."/>
            <person name="Dinh H."/>
            <person name="Forbes L."/>
            <person name="Fowler G."/>
            <person name="Francisco L."/>
            <person name="Fu Q."/>
            <person name="Gubbala S."/>
            <person name="Hale W."/>
            <person name="Han Y."/>
            <person name="Hemphill L."/>
            <person name="Highlander S.K."/>
            <person name="Hirani K."/>
            <person name="Hogues M."/>
            <person name="Jackson L."/>
            <person name="Jakkamsetti A."/>
            <person name="Javaid M."/>
            <person name="Jiang H."/>
            <person name="Korchina V."/>
            <person name="Kovar C."/>
            <person name="Lara F."/>
            <person name="Lee S."/>
            <person name="Mata R."/>
            <person name="Mathew T."/>
            <person name="Moen C."/>
            <person name="Morales K."/>
            <person name="Munidasa M."/>
            <person name="Nazareth L."/>
            <person name="Ngo R."/>
            <person name="Nguyen L."/>
            <person name="Okwuonu G."/>
            <person name="Ongeri F."/>
            <person name="Patil S."/>
            <person name="Petrosino J."/>
            <person name="Pham C."/>
            <person name="Pham P."/>
            <person name="Pu L.-L."/>
            <person name="Puazo M."/>
            <person name="Raj R."/>
            <person name="Reid J."/>
            <person name="Rouhana J."/>
            <person name="Saada N."/>
            <person name="Shang Y."/>
            <person name="Simmons D."/>
            <person name="Thornton R."/>
            <person name="Warren J."/>
            <person name="Weissenberger G."/>
            <person name="Zhang J."/>
            <person name="Zhang L."/>
            <person name="Zhou C."/>
            <person name="Zhu D."/>
            <person name="Muzny D."/>
            <person name="Worley K."/>
            <person name="Gibbs R."/>
        </authorList>
    </citation>
    <scope>NUCLEOTIDE SEQUENCE [LARGE SCALE GENOMIC DNA]</scope>
    <source>
        <strain evidence="4 5">DSM 17361</strain>
    </source>
</reference>
<dbReference type="OrthoDB" id="1100554at2"/>
<keyword evidence="5" id="KW-1185">Reference proteome</keyword>
<gene>
    <name evidence="4" type="ORF">HMPREF0645_0560</name>
</gene>
<dbReference type="InterPro" id="IPR025970">
    <property type="entry name" value="SusE"/>
</dbReference>
<comment type="caution">
    <text evidence="4">The sequence shown here is derived from an EMBL/GenBank/DDBJ whole genome shotgun (WGS) entry which is preliminary data.</text>
</comment>
<accession>D1PUC5</accession>
<keyword evidence="1" id="KW-0732">Signal</keyword>
<dbReference type="Pfam" id="PF16411">
    <property type="entry name" value="SusF_SusE"/>
    <property type="match status" value="2"/>
</dbReference>
<dbReference type="GO" id="GO:0019867">
    <property type="term" value="C:outer membrane"/>
    <property type="evidence" value="ECO:0007669"/>
    <property type="project" value="InterPro"/>
</dbReference>
<dbReference type="PROSITE" id="PS51257">
    <property type="entry name" value="PROKAR_LIPOPROTEIN"/>
    <property type="match status" value="1"/>
</dbReference>
<sequence>MKNIFKLLLLLFGFVLLASCEDDNGSNPVLTTPTTFVLNTPSIAANNVIDLANSNTLELTCSQPDYGFPAVTSYTVEVATKSDMSDATPLAQTFTSARMNLDAAELASTLTTLELNAGKKDSDFPMTIPVYVRAKAVMASKTGGSVSGTSITSNVVTLNKVNLRYSLPPVSLPENIYITGNFNNWSWETSLVMTPVYDTDNMFWHLVYIDGKGIKFNTSKAWDGNEVGFSKIVVNASSELGSEIIEADGNIASSKPGWYLMIVTTSVSGRDIVYDVRFNKPEVWLMGTATAGADWKELEEGTMFTVPTTADGNFVSPAFANNTTGDGGLRVYVKIPDCDWWKSEFMVFDKVIKYRGKGGDQDRVQGSQGQKIYMNFTSETGEIK</sequence>
<dbReference type="HOGENOM" id="CLU_042892_1_0_10"/>
<evidence type="ECO:0000313" key="4">
    <source>
        <dbReference type="EMBL" id="EFA45037.1"/>
    </source>
</evidence>
<dbReference type="eggNOG" id="ENOG502Z9RZ">
    <property type="taxonomic scope" value="Bacteria"/>
</dbReference>
<dbReference type="Pfam" id="PF14292">
    <property type="entry name" value="SusE"/>
    <property type="match status" value="1"/>
</dbReference>
<feature type="signal peptide" evidence="1">
    <location>
        <begin position="1"/>
        <end position="18"/>
    </location>
</feature>
<dbReference type="InterPro" id="IPR032187">
    <property type="entry name" value="SusF/SusE-like_C"/>
</dbReference>
<dbReference type="Gene3D" id="2.60.40.3620">
    <property type="match status" value="1"/>
</dbReference>
<dbReference type="CDD" id="cd12966">
    <property type="entry name" value="CBM-Ec_CBM-Fc"/>
    <property type="match status" value="1"/>
</dbReference>
<name>D1PUC5_9BACT</name>
<feature type="domain" description="Outer membrane protein SusF/SusE-like C-terminal" evidence="3">
    <location>
        <begin position="282"/>
        <end position="382"/>
    </location>
</feature>
<dbReference type="AlphaFoldDB" id="D1PUC5"/>
<dbReference type="Proteomes" id="UP000003160">
    <property type="component" value="Unassembled WGS sequence"/>
</dbReference>
<dbReference type="RefSeq" id="WP_007174908.1">
    <property type="nucleotide sequence ID" value="NZ_GG704782.1"/>
</dbReference>
<dbReference type="CDD" id="cd12965">
    <property type="entry name" value="CBM-Eb_CBM-Fb"/>
    <property type="match status" value="1"/>
</dbReference>
<feature type="chain" id="PRO_5003026621" evidence="1">
    <location>
        <begin position="19"/>
        <end position="384"/>
    </location>
</feature>
<evidence type="ECO:0000256" key="1">
    <source>
        <dbReference type="SAM" id="SignalP"/>
    </source>
</evidence>